<evidence type="ECO:0000256" key="3">
    <source>
        <dbReference type="ARBA" id="ARBA00022723"/>
    </source>
</evidence>
<dbReference type="Ensembl" id="ENSFHET00000003840.1">
    <property type="protein sequence ID" value="ENSFHEP00000007428.1"/>
    <property type="gene ID" value="ENSFHEG00000008537.1"/>
</dbReference>
<dbReference type="GO" id="GO:0003700">
    <property type="term" value="F:DNA-binding transcription factor activity"/>
    <property type="evidence" value="ECO:0007669"/>
    <property type="project" value="UniProtKB-UniRule"/>
</dbReference>
<dbReference type="PANTHER" id="PTHR46600:SF1">
    <property type="entry name" value="THAP DOMAIN-CONTAINING PROTEIN 1"/>
    <property type="match status" value="1"/>
</dbReference>
<dbReference type="Gene3D" id="6.20.210.20">
    <property type="entry name" value="THAP domain"/>
    <property type="match status" value="1"/>
</dbReference>
<protein>
    <recommendedName>
        <fullName evidence="13">THAP domain-containing protein 1</fullName>
    </recommendedName>
</protein>
<reference evidence="15" key="2">
    <citation type="submission" date="2025-09" db="UniProtKB">
        <authorList>
            <consortium name="Ensembl"/>
        </authorList>
    </citation>
    <scope>IDENTIFICATION</scope>
</reference>
<dbReference type="GO" id="GO:0008270">
    <property type="term" value="F:zinc ion binding"/>
    <property type="evidence" value="ECO:0007669"/>
    <property type="project" value="UniProtKB-KW"/>
</dbReference>
<evidence type="ECO:0000256" key="10">
    <source>
        <dbReference type="ARBA" id="ARBA00023242"/>
    </source>
</evidence>
<dbReference type="InterPro" id="IPR038441">
    <property type="entry name" value="THAP_Znf_sf"/>
</dbReference>
<keyword evidence="11 13" id="KW-0131">Cell cycle</keyword>
<dbReference type="GeneTree" id="ENSGT00940000177053"/>
<dbReference type="SMART" id="SM00692">
    <property type="entry name" value="DM3"/>
    <property type="match status" value="1"/>
</dbReference>
<reference evidence="15" key="1">
    <citation type="submission" date="2025-08" db="UniProtKB">
        <authorList>
            <consortium name="Ensembl"/>
        </authorList>
    </citation>
    <scope>IDENTIFICATION</scope>
</reference>
<dbReference type="PANTHER" id="PTHR46600">
    <property type="entry name" value="THAP DOMAIN-CONTAINING"/>
    <property type="match status" value="1"/>
</dbReference>
<keyword evidence="6 13" id="KW-0805">Transcription regulation</keyword>
<evidence type="ECO:0000313" key="16">
    <source>
        <dbReference type="Proteomes" id="UP000265000"/>
    </source>
</evidence>
<dbReference type="AlphaFoldDB" id="A0A3Q2T1J1"/>
<keyword evidence="3" id="KW-0479">Metal-binding</keyword>
<dbReference type="SUPFAM" id="SSF57716">
    <property type="entry name" value="Glucocorticoid receptor-like (DNA-binding domain)"/>
    <property type="match status" value="1"/>
</dbReference>
<dbReference type="Proteomes" id="UP000265000">
    <property type="component" value="Unplaced"/>
</dbReference>
<dbReference type="InterPro" id="IPR006612">
    <property type="entry name" value="THAP_Znf"/>
</dbReference>
<dbReference type="GO" id="GO:0001935">
    <property type="term" value="P:endothelial cell proliferation"/>
    <property type="evidence" value="ECO:0007669"/>
    <property type="project" value="UniProtKB-UniRule"/>
</dbReference>
<dbReference type="SMART" id="SM00980">
    <property type="entry name" value="THAP"/>
    <property type="match status" value="1"/>
</dbReference>
<keyword evidence="8 12" id="KW-0238">DNA-binding</keyword>
<dbReference type="GO" id="GO:0005654">
    <property type="term" value="C:nucleoplasm"/>
    <property type="evidence" value="ECO:0007669"/>
    <property type="project" value="UniProtKB-SubCell"/>
</dbReference>
<keyword evidence="4 12" id="KW-0863">Zinc-finger</keyword>
<keyword evidence="7 13" id="KW-0175">Coiled coil</keyword>
<proteinExistence type="inferred from homology"/>
<evidence type="ECO:0000256" key="5">
    <source>
        <dbReference type="ARBA" id="ARBA00022833"/>
    </source>
</evidence>
<name>A0A3Q2T1J1_FUNHE</name>
<evidence type="ECO:0000256" key="9">
    <source>
        <dbReference type="ARBA" id="ARBA00023163"/>
    </source>
</evidence>
<sequence length="98" mass="11335">SPVWVLCTCSSRYNTKVSFHRFPVDSVVRRHWLTKILRQDFSPRRETRVCSRHFLPDDLVQTPRGKRCLKKGAIPVLFEQTGHRWAQDGSGQEAVTAV</sequence>
<accession>A0A3Q2T1J1</accession>
<comment type="similarity">
    <text evidence="2 13">Belongs to the THAP1 family.</text>
</comment>
<dbReference type="GO" id="GO:0043565">
    <property type="term" value="F:sequence-specific DNA binding"/>
    <property type="evidence" value="ECO:0007669"/>
    <property type="project" value="UniProtKB-UniRule"/>
</dbReference>
<evidence type="ECO:0000313" key="15">
    <source>
        <dbReference type="Ensembl" id="ENSFHEP00000007428.1"/>
    </source>
</evidence>
<organism evidence="15 16">
    <name type="scientific">Fundulus heteroclitus</name>
    <name type="common">Killifish</name>
    <name type="synonym">Mummichog</name>
    <dbReference type="NCBI Taxonomy" id="8078"/>
    <lineage>
        <taxon>Eukaryota</taxon>
        <taxon>Metazoa</taxon>
        <taxon>Chordata</taxon>
        <taxon>Craniata</taxon>
        <taxon>Vertebrata</taxon>
        <taxon>Euteleostomi</taxon>
        <taxon>Actinopterygii</taxon>
        <taxon>Neopterygii</taxon>
        <taxon>Teleostei</taxon>
        <taxon>Neoteleostei</taxon>
        <taxon>Acanthomorphata</taxon>
        <taxon>Ovalentaria</taxon>
        <taxon>Atherinomorphae</taxon>
        <taxon>Cyprinodontiformes</taxon>
        <taxon>Fundulidae</taxon>
        <taxon>Fundulus</taxon>
    </lineage>
</organism>
<evidence type="ECO:0000259" key="14">
    <source>
        <dbReference type="PROSITE" id="PS50950"/>
    </source>
</evidence>
<evidence type="ECO:0000256" key="1">
    <source>
        <dbReference type="ARBA" id="ARBA00004642"/>
    </source>
</evidence>
<evidence type="ECO:0000256" key="8">
    <source>
        <dbReference type="ARBA" id="ARBA00023125"/>
    </source>
</evidence>
<evidence type="ECO:0000256" key="7">
    <source>
        <dbReference type="ARBA" id="ARBA00023054"/>
    </source>
</evidence>
<evidence type="ECO:0000256" key="12">
    <source>
        <dbReference type="PROSITE-ProRule" id="PRU00309"/>
    </source>
</evidence>
<dbReference type="InterPro" id="IPR026516">
    <property type="entry name" value="THAP1/10"/>
</dbReference>
<comment type="subcellular location">
    <subcellularLocation>
        <location evidence="1 13">Nucleus</location>
        <location evidence="1 13">Nucleoplasm</location>
    </subcellularLocation>
</comment>
<keyword evidence="5" id="KW-0862">Zinc</keyword>
<keyword evidence="9 13" id="KW-0804">Transcription</keyword>
<keyword evidence="10 13" id="KW-0539">Nucleus</keyword>
<comment type="function">
    <text evidence="13">DNA-binding transcription regulator that regulates endothelial cell proliferation and G1/S cell-cycle progression. Specifically binds the 5'-[AT]NTNN[GT]GGCA[AGT]-3' core DNA sequence and acts by modulating expression of pRB-E2F cell-cycle target genes.</text>
</comment>
<evidence type="ECO:0000256" key="6">
    <source>
        <dbReference type="ARBA" id="ARBA00023015"/>
    </source>
</evidence>
<evidence type="ECO:0000256" key="2">
    <source>
        <dbReference type="ARBA" id="ARBA00006177"/>
    </source>
</evidence>
<keyword evidence="16" id="KW-1185">Reference proteome</keyword>
<dbReference type="PROSITE" id="PS50950">
    <property type="entry name" value="ZF_THAP"/>
    <property type="match status" value="1"/>
</dbReference>
<feature type="domain" description="THAP-type" evidence="14">
    <location>
        <begin position="1"/>
        <end position="78"/>
    </location>
</feature>
<evidence type="ECO:0000256" key="13">
    <source>
        <dbReference type="RuleBase" id="RU369073"/>
    </source>
</evidence>
<evidence type="ECO:0000256" key="4">
    <source>
        <dbReference type="ARBA" id="ARBA00022771"/>
    </source>
</evidence>
<dbReference type="Pfam" id="PF05485">
    <property type="entry name" value="THAP"/>
    <property type="match status" value="1"/>
</dbReference>
<evidence type="ECO:0000256" key="11">
    <source>
        <dbReference type="ARBA" id="ARBA00023306"/>
    </source>
</evidence>